<proteinExistence type="predicted"/>
<gene>
    <name evidence="1" type="ORF">RhiirA5_438020</name>
</gene>
<comment type="caution">
    <text evidence="1">The sequence shown here is derived from an EMBL/GenBank/DDBJ whole genome shotgun (WGS) entry which is preliminary data.</text>
</comment>
<sequence length="74" mass="8794">MPTQVQDRLVKIALISFALSQFNKFWIADLGGVPVGWFSTSWTLYKYKQHEKFQGIMYNIPTANWNLQQRKERE</sequence>
<evidence type="ECO:0000313" key="2">
    <source>
        <dbReference type="Proteomes" id="UP000232722"/>
    </source>
</evidence>
<reference evidence="1 2" key="1">
    <citation type="submission" date="2016-04" db="EMBL/GenBank/DDBJ databases">
        <title>Genome analyses suggest a sexual origin of heterokaryosis in a supposedly ancient asexual fungus.</title>
        <authorList>
            <person name="Ropars J."/>
            <person name="Sedzielewska K."/>
            <person name="Noel J."/>
            <person name="Charron P."/>
            <person name="Farinelli L."/>
            <person name="Marton T."/>
            <person name="Kruger M."/>
            <person name="Pelin A."/>
            <person name="Brachmann A."/>
            <person name="Corradi N."/>
        </authorList>
    </citation>
    <scope>NUCLEOTIDE SEQUENCE [LARGE SCALE GENOMIC DNA]</scope>
    <source>
        <strain evidence="1 2">A5</strain>
    </source>
</reference>
<protein>
    <submittedName>
        <fullName evidence="1">Uncharacterized protein</fullName>
    </submittedName>
</protein>
<evidence type="ECO:0000313" key="1">
    <source>
        <dbReference type="EMBL" id="PKB94797.1"/>
    </source>
</evidence>
<dbReference type="AlphaFoldDB" id="A0A2N0NJP7"/>
<organism evidence="1 2">
    <name type="scientific">Rhizophagus irregularis</name>
    <dbReference type="NCBI Taxonomy" id="588596"/>
    <lineage>
        <taxon>Eukaryota</taxon>
        <taxon>Fungi</taxon>
        <taxon>Fungi incertae sedis</taxon>
        <taxon>Mucoromycota</taxon>
        <taxon>Glomeromycotina</taxon>
        <taxon>Glomeromycetes</taxon>
        <taxon>Glomerales</taxon>
        <taxon>Glomeraceae</taxon>
        <taxon>Rhizophagus</taxon>
    </lineage>
</organism>
<reference evidence="1 2" key="2">
    <citation type="submission" date="2017-09" db="EMBL/GenBank/DDBJ databases">
        <title>Extensive intraspecific genome diversity in a model arbuscular mycorrhizal fungus.</title>
        <authorList>
            <person name="Chen E.C."/>
            <person name="Morin E."/>
            <person name="Beaudet D."/>
            <person name="Noel J."/>
            <person name="Ndikumana S."/>
            <person name="Charron P."/>
            <person name="St-Onge C."/>
            <person name="Giorgi J."/>
            <person name="Grigoriev I.V."/>
            <person name="Roux C."/>
            <person name="Martin F.M."/>
            <person name="Corradi N."/>
        </authorList>
    </citation>
    <scope>NUCLEOTIDE SEQUENCE [LARGE SCALE GENOMIC DNA]</scope>
    <source>
        <strain evidence="1 2">A5</strain>
    </source>
</reference>
<dbReference type="EMBL" id="LLXJ01005545">
    <property type="protein sequence ID" value="PKB94797.1"/>
    <property type="molecule type" value="Genomic_DNA"/>
</dbReference>
<name>A0A2N0NJP7_9GLOM</name>
<dbReference type="Proteomes" id="UP000232722">
    <property type="component" value="Unassembled WGS sequence"/>
</dbReference>
<accession>A0A2N0NJP7</accession>